<keyword evidence="2" id="KW-1185">Reference proteome</keyword>
<evidence type="ECO:0000313" key="2">
    <source>
        <dbReference type="Proteomes" id="UP000799428"/>
    </source>
</evidence>
<reference evidence="1" key="1">
    <citation type="journal article" date="2020" name="Stud. Mycol.">
        <title>101 Dothideomycetes genomes: a test case for predicting lifestyles and emergence of pathogens.</title>
        <authorList>
            <person name="Haridas S."/>
            <person name="Albert R."/>
            <person name="Binder M."/>
            <person name="Bloem J."/>
            <person name="Labutti K."/>
            <person name="Salamov A."/>
            <person name="Andreopoulos B."/>
            <person name="Baker S."/>
            <person name="Barry K."/>
            <person name="Bills G."/>
            <person name="Bluhm B."/>
            <person name="Cannon C."/>
            <person name="Castanera R."/>
            <person name="Culley D."/>
            <person name="Daum C."/>
            <person name="Ezra D."/>
            <person name="Gonzalez J."/>
            <person name="Henrissat B."/>
            <person name="Kuo A."/>
            <person name="Liang C."/>
            <person name="Lipzen A."/>
            <person name="Lutzoni F."/>
            <person name="Magnuson J."/>
            <person name="Mondo S."/>
            <person name="Nolan M."/>
            <person name="Ohm R."/>
            <person name="Pangilinan J."/>
            <person name="Park H.-J."/>
            <person name="Ramirez L."/>
            <person name="Alfaro M."/>
            <person name="Sun H."/>
            <person name="Tritt A."/>
            <person name="Yoshinaga Y."/>
            <person name="Zwiers L.-H."/>
            <person name="Turgeon B."/>
            <person name="Goodwin S."/>
            <person name="Spatafora J."/>
            <person name="Crous P."/>
            <person name="Grigoriev I."/>
        </authorList>
    </citation>
    <scope>NUCLEOTIDE SEQUENCE</scope>
    <source>
        <strain evidence="1">CBS 279.74</strain>
    </source>
</reference>
<sequence length="212" mass="23651">MSHSSSTGRVASPWVCFAKSSIKLTCIPKFDHTASHSTWRQKSKEIILHYYGEWPSQSYRYCVGEAPSANFVAPLSAAALQTSLPLRSFGRPLCGGACYQELWLIPVPSYHDKADRFFLATRKVGTVLAGRTSHQSLELRNRSFGETCDLDRVGLSVSRRGGGSKAERHFIIYGEDVFGRGWAWLAMFLVEEFSPALSRAWLGSLEVRREAA</sequence>
<dbReference type="Proteomes" id="UP000799428">
    <property type="component" value="Unassembled WGS sequence"/>
</dbReference>
<gene>
    <name evidence="1" type="ORF">K504DRAFT_267030</name>
</gene>
<dbReference type="EMBL" id="MU005769">
    <property type="protein sequence ID" value="KAF2710641.1"/>
    <property type="molecule type" value="Genomic_DNA"/>
</dbReference>
<dbReference type="AlphaFoldDB" id="A0A6G1KDX5"/>
<evidence type="ECO:0000313" key="1">
    <source>
        <dbReference type="EMBL" id="KAF2710641.1"/>
    </source>
</evidence>
<proteinExistence type="predicted"/>
<accession>A0A6G1KDX5</accession>
<organism evidence="1 2">
    <name type="scientific">Pleomassaria siparia CBS 279.74</name>
    <dbReference type="NCBI Taxonomy" id="1314801"/>
    <lineage>
        <taxon>Eukaryota</taxon>
        <taxon>Fungi</taxon>
        <taxon>Dikarya</taxon>
        <taxon>Ascomycota</taxon>
        <taxon>Pezizomycotina</taxon>
        <taxon>Dothideomycetes</taxon>
        <taxon>Pleosporomycetidae</taxon>
        <taxon>Pleosporales</taxon>
        <taxon>Pleomassariaceae</taxon>
        <taxon>Pleomassaria</taxon>
    </lineage>
</organism>
<name>A0A6G1KDX5_9PLEO</name>
<protein>
    <submittedName>
        <fullName evidence="1">Uncharacterized protein</fullName>
    </submittedName>
</protein>